<feature type="compositionally biased region" description="Basic residues" evidence="1">
    <location>
        <begin position="84"/>
        <end position="97"/>
    </location>
</feature>
<feature type="compositionally biased region" description="Basic and acidic residues" evidence="1">
    <location>
        <begin position="236"/>
        <end position="248"/>
    </location>
</feature>
<feature type="region of interest" description="Disordered" evidence="1">
    <location>
        <begin position="236"/>
        <end position="348"/>
    </location>
</feature>
<protein>
    <submittedName>
        <fullName evidence="2">Uncharacterized protein</fullName>
    </submittedName>
</protein>
<evidence type="ECO:0000313" key="2">
    <source>
        <dbReference type="EMBL" id="KAG9391482.1"/>
    </source>
</evidence>
<feature type="compositionally biased region" description="Basic residues" evidence="1">
    <location>
        <begin position="1"/>
        <end position="17"/>
    </location>
</feature>
<proteinExistence type="predicted"/>
<keyword evidence="3" id="KW-1185">Reference proteome</keyword>
<reference evidence="2" key="1">
    <citation type="submission" date="2021-05" db="EMBL/GenBank/DDBJ databases">
        <title>A free-living protist that lacks canonical eukaryotic 1 DNA replication and segregation systems.</title>
        <authorList>
            <person name="Salas-Leiva D.E."/>
            <person name="Tromer E.C."/>
            <person name="Curtis B.A."/>
            <person name="Jerlstrom-Hultqvist J."/>
            <person name="Kolisko M."/>
            <person name="Yi Z."/>
            <person name="Salas-Leiva J.S."/>
            <person name="Gallot-Lavallee L."/>
            <person name="Kops G.J.P.L."/>
            <person name="Archibald J.M."/>
            <person name="Simpson A.G.B."/>
            <person name="Roger A.J."/>
        </authorList>
    </citation>
    <scope>NUCLEOTIDE SEQUENCE</scope>
    <source>
        <strain evidence="2">BICM</strain>
    </source>
</reference>
<accession>A0A8J6B7A5</accession>
<feature type="region of interest" description="Disordered" evidence="1">
    <location>
        <begin position="364"/>
        <end position="420"/>
    </location>
</feature>
<dbReference type="OrthoDB" id="5975969at2759"/>
<feature type="region of interest" description="Disordered" evidence="1">
    <location>
        <begin position="462"/>
        <end position="487"/>
    </location>
</feature>
<gene>
    <name evidence="2" type="ORF">J8273_6243</name>
</gene>
<dbReference type="AlphaFoldDB" id="A0A8J6B7A5"/>
<name>A0A8J6B7A5_9EUKA</name>
<evidence type="ECO:0000256" key="1">
    <source>
        <dbReference type="SAM" id="MobiDB-lite"/>
    </source>
</evidence>
<feature type="compositionally biased region" description="Basic and acidic residues" evidence="1">
    <location>
        <begin position="476"/>
        <end position="487"/>
    </location>
</feature>
<evidence type="ECO:0000313" key="3">
    <source>
        <dbReference type="Proteomes" id="UP000717585"/>
    </source>
</evidence>
<dbReference type="Proteomes" id="UP000717585">
    <property type="component" value="Unassembled WGS sequence"/>
</dbReference>
<feature type="region of interest" description="Disordered" evidence="1">
    <location>
        <begin position="1"/>
        <end position="151"/>
    </location>
</feature>
<organism evidence="2 3">
    <name type="scientific">Carpediemonas membranifera</name>
    <dbReference type="NCBI Taxonomy" id="201153"/>
    <lineage>
        <taxon>Eukaryota</taxon>
        <taxon>Metamonada</taxon>
        <taxon>Carpediemonas-like organisms</taxon>
        <taxon>Carpediemonas</taxon>
    </lineage>
</organism>
<feature type="compositionally biased region" description="Basic and acidic residues" evidence="1">
    <location>
        <begin position="258"/>
        <end position="273"/>
    </location>
</feature>
<sequence>MPSRSTGRRKSPHKSKKTPQSLQPLELGDKYPVTDGVSKEKNPASIQPFRGGNDPATGEVMEPERPRVPQSLPPPVRTPQIGTRRAKATTKQKHKRPANSEADRMFGLKGPTEMPRTIKESNLSRPSNIGLPADKKQERMSSAQETAVEATKARVIKIERESSSAGLDRGQRKAVAGVTQVAPLASPRPISVPANTSDANARRATLGESNLGRIASTAAAEHGYGSQAALGSIGKAETDMNIARDRTPLVEPAPSMPDEEKHKSPTQDKEQAVPHDFGSTQVVARTPSRPGSAVKPPTPSPEPNPRATMTMQQINRVVNDLSSDDDTPAQSNDVNDDSEPSDFGTDELNLVHRFESRLSDVGSVEHLESELESPLSTNRSGQADGVPEEGARVIGRTVSRRHISSRGSRAGRADSRLSRVSGDGFEDLTAVSVVDSSDSDPDVESLSDSLSDIGRVVHDAHTESILSSGSESDLGVESKEAGDKPAEHGDFAKSIGIPPQAPQHLLEAMGSAAPAVRERSSTASSAMAKFTGTIMARTLAKRWRDKTKDAAKANYAKMVKQRQSDRVQVELPRSIQLLIAEESYPMVETTVKLYKKQLGKKNPLTVQAVAHLNQLGMLLDKPPMRL</sequence>
<dbReference type="EMBL" id="JAHDYR010000053">
    <property type="protein sequence ID" value="KAG9391482.1"/>
    <property type="molecule type" value="Genomic_DNA"/>
</dbReference>
<feature type="compositionally biased region" description="Polar residues" evidence="1">
    <location>
        <begin position="307"/>
        <end position="316"/>
    </location>
</feature>
<comment type="caution">
    <text evidence="2">The sequence shown here is derived from an EMBL/GenBank/DDBJ whole genome shotgun (WGS) entry which is preliminary data.</text>
</comment>